<dbReference type="RefSeq" id="WP_004515143.1">
    <property type="nucleotide sequence ID" value="NZ_FNOF01000003.1"/>
</dbReference>
<reference evidence="3 4" key="1">
    <citation type="submission" date="2016-10" db="EMBL/GenBank/DDBJ databases">
        <authorList>
            <person name="de Groot N.N."/>
        </authorList>
    </citation>
    <scope>NUCLEOTIDE SEQUENCE [LARGE SCALE GENOMIC DNA]</scope>
    <source>
        <strain evidence="3 4">DSM 3756</strain>
    </source>
</reference>
<evidence type="ECO:0000256" key="1">
    <source>
        <dbReference type="SAM" id="Coils"/>
    </source>
</evidence>
<evidence type="ECO:0000313" key="3">
    <source>
        <dbReference type="EMBL" id="SDW45280.1"/>
    </source>
</evidence>
<organism evidence="3 4">
    <name type="scientific">Haloarcula vallismortis</name>
    <name type="common">Halobacterium vallismortis</name>
    <dbReference type="NCBI Taxonomy" id="28442"/>
    <lineage>
        <taxon>Archaea</taxon>
        <taxon>Methanobacteriati</taxon>
        <taxon>Methanobacteriota</taxon>
        <taxon>Stenosarchaea group</taxon>
        <taxon>Halobacteria</taxon>
        <taxon>Halobacteriales</taxon>
        <taxon>Haloarculaceae</taxon>
        <taxon>Haloarcula</taxon>
    </lineage>
</organism>
<feature type="coiled-coil region" evidence="1">
    <location>
        <begin position="90"/>
        <end position="174"/>
    </location>
</feature>
<dbReference type="InterPro" id="IPR051162">
    <property type="entry name" value="T4SS_component"/>
</dbReference>
<dbReference type="Proteomes" id="UP000182573">
    <property type="component" value="Unassembled WGS sequence"/>
</dbReference>
<proteinExistence type="predicted"/>
<evidence type="ECO:0000313" key="4">
    <source>
        <dbReference type="Proteomes" id="UP000182573"/>
    </source>
</evidence>
<evidence type="ECO:0000256" key="2">
    <source>
        <dbReference type="SAM" id="MobiDB-lite"/>
    </source>
</evidence>
<feature type="compositionally biased region" description="Basic and acidic residues" evidence="2">
    <location>
        <begin position="626"/>
        <end position="645"/>
    </location>
</feature>
<dbReference type="PANTHER" id="PTHR30121">
    <property type="entry name" value="UNCHARACTERIZED PROTEIN YJGR-RELATED"/>
    <property type="match status" value="1"/>
</dbReference>
<name>A0A1H2TN63_HALVA</name>
<dbReference type="STRING" id="28442.SAMN05443574_103311"/>
<dbReference type="SUPFAM" id="SSF52540">
    <property type="entry name" value="P-loop containing nucleoside triphosphate hydrolases"/>
    <property type="match status" value="1"/>
</dbReference>
<dbReference type="Gene3D" id="3.40.50.300">
    <property type="entry name" value="P-loop containing nucleotide triphosphate hydrolases"/>
    <property type="match status" value="1"/>
</dbReference>
<accession>A0A1H2TN63</accession>
<dbReference type="PANTHER" id="PTHR30121:SF11">
    <property type="entry name" value="AAA+ ATPASE DOMAIN-CONTAINING PROTEIN"/>
    <property type="match status" value="1"/>
</dbReference>
<feature type="region of interest" description="Disordered" evidence="2">
    <location>
        <begin position="569"/>
        <end position="655"/>
    </location>
</feature>
<dbReference type="InterPro" id="IPR027417">
    <property type="entry name" value="P-loop_NTPase"/>
</dbReference>
<dbReference type="AlphaFoldDB" id="A0A1H2TN63"/>
<protein>
    <submittedName>
        <fullName evidence="3">Uncharacterized protein</fullName>
    </submittedName>
</protein>
<sequence>MDLVHIGSTNLEPCTDFFWDSDGQSTVEITELDTELYLVRASKSYRLVKQDSQGQEMWDRNLTGMNDYLAETFSSFSLTVDYCDTVSQEILDEKEEAGELVQEANQLRERVKQLREKRETLAVSVEHGVDSLQEQMENRYEGVNQEVQQVQKRLDQILEVIREKKQAVDQWQANGVSLAYLFTFSTDPEVVTGDRVGEAIQRHVDEAFDLHRRKVKQVLQGPKFKLHVEELEEPRVFNRLEHTGLLNPEGFNQLLEQAGEDMADSLKQVRRASAEQYMATALNDVEVNESTVERSKATPSRAVNSVLQDLKAEKVAQADEVPNDGPMLGTVLGTNQVVGFDPAELPHYYITGETGSGKSYLKKVFLENVASLGYDVVSISPSDREEVGLSLPNPDHEDGTGLAVDQYWIGDDRLLDRPDDVHDLFSGVNAVTLKGLDSGEKQSFVDEVFSALAEVDRRDTPLFVFLEEAHNFTKGEAADAIQELVREARKFGVHVVIVSQSPMDFSRNHKHVRENTVSVFMHGEYFDYAEKFLDDKEKINELETGHAIIHARDFPKLLVDVREALTKPTAPTEDELKSIGQRFDSDLPEVGGSGGDTVAQSKSSAEESDEPKLTEDEETLLQYIREYIERNDERPSKSKCYRPDDAPFGSSKTTRLLDQLLEKEVLKEEMVERHGNESQVYSPR</sequence>
<gene>
    <name evidence="3" type="ORF">SAMN05443574_103311</name>
</gene>
<keyword evidence="1" id="KW-0175">Coiled coil</keyword>
<dbReference type="EMBL" id="FNOF01000003">
    <property type="protein sequence ID" value="SDW45280.1"/>
    <property type="molecule type" value="Genomic_DNA"/>
</dbReference>